<gene>
    <name evidence="2" type="ORF">K1Y72_04345</name>
</gene>
<comment type="caution">
    <text evidence="2">The sequence shown here is derived from an EMBL/GenBank/DDBJ whole genome shotgun (WGS) entry which is preliminary data.</text>
</comment>
<reference evidence="2 3" key="1">
    <citation type="submission" date="2021-07" db="EMBL/GenBank/DDBJ databases">
        <title>Actinomadura sp. PM05-2 isolated from lichen.</title>
        <authorList>
            <person name="Somphong A."/>
            <person name="Phongsopitanun W."/>
            <person name="Tanasupawat S."/>
            <person name="Peongsungnone V."/>
        </authorList>
    </citation>
    <scope>NUCLEOTIDE SEQUENCE [LARGE SCALE GENOMIC DNA]</scope>
    <source>
        <strain evidence="2 3">PM05-2</strain>
    </source>
</reference>
<accession>A0ABS7FNM1</accession>
<protein>
    <submittedName>
        <fullName evidence="2">Uncharacterized protein</fullName>
    </submittedName>
</protein>
<evidence type="ECO:0000256" key="1">
    <source>
        <dbReference type="SAM" id="MobiDB-lite"/>
    </source>
</evidence>
<name>A0ABS7FNM1_9ACTN</name>
<keyword evidence="3" id="KW-1185">Reference proteome</keyword>
<feature type="region of interest" description="Disordered" evidence="1">
    <location>
        <begin position="28"/>
        <end position="55"/>
    </location>
</feature>
<proteinExistence type="predicted"/>
<dbReference type="EMBL" id="JAIBOA010000002">
    <property type="protein sequence ID" value="MBW8481590.1"/>
    <property type="molecule type" value="Genomic_DNA"/>
</dbReference>
<dbReference type="RefSeq" id="WP_220163399.1">
    <property type="nucleotide sequence ID" value="NZ_JAIBOA010000002.1"/>
</dbReference>
<evidence type="ECO:0000313" key="3">
    <source>
        <dbReference type="Proteomes" id="UP000774570"/>
    </source>
</evidence>
<sequence length="69" mass="7648">MSDANDGANGNEARIAEIDETLEYLRRQVPGPTDEPQDFGDAGQNLQEREELTTQIADLERERASLTGE</sequence>
<organism evidence="2 3">
    <name type="scientific">Actinomadura parmotrematis</name>
    <dbReference type="NCBI Taxonomy" id="2864039"/>
    <lineage>
        <taxon>Bacteria</taxon>
        <taxon>Bacillati</taxon>
        <taxon>Actinomycetota</taxon>
        <taxon>Actinomycetes</taxon>
        <taxon>Streptosporangiales</taxon>
        <taxon>Thermomonosporaceae</taxon>
        <taxon>Actinomadura</taxon>
    </lineage>
</organism>
<evidence type="ECO:0000313" key="2">
    <source>
        <dbReference type="EMBL" id="MBW8481590.1"/>
    </source>
</evidence>
<dbReference type="Proteomes" id="UP000774570">
    <property type="component" value="Unassembled WGS sequence"/>
</dbReference>